<evidence type="ECO:0000313" key="5">
    <source>
        <dbReference type="Proteomes" id="UP000252355"/>
    </source>
</evidence>
<accession>A0A367ZTP6</accession>
<dbReference type="CDD" id="cd09281">
    <property type="entry name" value="UPF0066"/>
    <property type="match status" value="1"/>
</dbReference>
<dbReference type="SUPFAM" id="SSF118196">
    <property type="entry name" value="YaeB-like"/>
    <property type="match status" value="1"/>
</dbReference>
<reference evidence="4 5" key="1">
    <citation type="submission" date="2018-05" db="EMBL/GenBank/DDBJ databases">
        <title>A metagenomic window into the 2 km-deep terrestrial subsurface aquifer revealed taxonomically and functionally diverse microbial community comprising novel uncultured bacterial lineages.</title>
        <authorList>
            <person name="Kadnikov V.V."/>
            <person name="Mardanov A.V."/>
            <person name="Beletsky A.V."/>
            <person name="Banks D."/>
            <person name="Pimenov N.V."/>
            <person name="Frank Y.A."/>
            <person name="Karnachuk O.V."/>
            <person name="Ravin N.V."/>
        </authorList>
    </citation>
    <scope>NUCLEOTIDE SEQUENCE [LARGE SCALE GENOMIC DNA]</scope>
    <source>
        <strain evidence="4">BY5</strain>
    </source>
</reference>
<dbReference type="Proteomes" id="UP000252355">
    <property type="component" value="Unassembled WGS sequence"/>
</dbReference>
<dbReference type="NCBIfam" id="TIGR00104">
    <property type="entry name" value="tRNA_TsaA"/>
    <property type="match status" value="1"/>
</dbReference>
<comment type="caution">
    <text evidence="4">The sequence shown here is derived from an EMBL/GenBank/DDBJ whole genome shotgun (WGS) entry which is preliminary data.</text>
</comment>
<evidence type="ECO:0000259" key="3">
    <source>
        <dbReference type="PROSITE" id="PS51668"/>
    </source>
</evidence>
<dbReference type="PANTHER" id="PTHR12818">
    <property type="entry name" value="TRNA (ADENINE(37)-N6)-METHYLTRANSFERASE"/>
    <property type="match status" value="1"/>
</dbReference>
<dbReference type="InterPro" id="IPR023368">
    <property type="entry name" value="UPF0066_cons_site"/>
</dbReference>
<dbReference type="PANTHER" id="PTHR12818:SF0">
    <property type="entry name" value="TRNA (ADENINE(37)-N6)-METHYLTRANSFERASE"/>
    <property type="match status" value="1"/>
</dbReference>
<dbReference type="EMBL" id="QOQW01000003">
    <property type="protein sequence ID" value="RCK81079.1"/>
    <property type="molecule type" value="Genomic_DNA"/>
</dbReference>
<comment type="similarity">
    <text evidence="2">Belongs to the tRNA methyltransferase O family.</text>
</comment>
<dbReference type="PROSITE" id="PS51668">
    <property type="entry name" value="TSAA_2"/>
    <property type="match status" value="1"/>
</dbReference>
<feature type="domain" description="TsaA-like" evidence="3">
    <location>
        <begin position="8"/>
        <end position="138"/>
    </location>
</feature>
<name>A0A367ZTP6_9BACT</name>
<dbReference type="InterPro" id="IPR023370">
    <property type="entry name" value="TrmO-like_N"/>
</dbReference>
<protein>
    <recommendedName>
        <fullName evidence="3">TsaA-like domain-containing protein</fullName>
    </recommendedName>
</protein>
<gene>
    <name evidence="4" type="ORF">OZSIB_2456</name>
</gene>
<dbReference type="InterPro" id="IPR036414">
    <property type="entry name" value="YaeB_N_sf"/>
</dbReference>
<dbReference type="InterPro" id="IPR036413">
    <property type="entry name" value="YaeB-like_sf"/>
</dbReference>
<organism evidence="4 5">
    <name type="scientific">Candidatus Ozemobacter sibiricus</name>
    <dbReference type="NCBI Taxonomy" id="2268124"/>
    <lineage>
        <taxon>Bacteria</taxon>
        <taxon>Candidatus Ozemobacteria</taxon>
        <taxon>Candidatus Ozemobacterales</taxon>
        <taxon>Candidatus Ozemobacteraceae</taxon>
        <taxon>Candidatus Ozemobacter</taxon>
    </lineage>
</organism>
<sequence>MAEPIFAFHAIGIIHTPFQRPAGTPIQAKATLERGSIEIFPRYAEGLADLDGFSHIYLLYVLDQMASPALKVTPFLDGKEHGVFATRAPRRPNPIGLSIVRLLKVEGAHLEFEGADMLDGTPLLDIKPYVPDFDHFQPTRIGWYEQRLAAPDARMVADDRFDKRQP</sequence>
<dbReference type="InterPro" id="IPR040372">
    <property type="entry name" value="YaeB-like"/>
</dbReference>
<dbReference type="AlphaFoldDB" id="A0A367ZTP6"/>
<evidence type="ECO:0000313" key="4">
    <source>
        <dbReference type="EMBL" id="RCK81079.1"/>
    </source>
</evidence>
<dbReference type="Pfam" id="PF01980">
    <property type="entry name" value="TrmO_N"/>
    <property type="match status" value="1"/>
</dbReference>
<evidence type="ECO:0000256" key="1">
    <source>
        <dbReference type="ARBA" id="ARBA00022691"/>
    </source>
</evidence>
<proteinExistence type="inferred from homology"/>
<dbReference type="Gene3D" id="2.40.30.70">
    <property type="entry name" value="YaeB-like"/>
    <property type="match status" value="1"/>
</dbReference>
<evidence type="ECO:0000256" key="2">
    <source>
        <dbReference type="ARBA" id="ARBA00033753"/>
    </source>
</evidence>
<keyword evidence="1" id="KW-0949">S-adenosyl-L-methionine</keyword>
<dbReference type="PROSITE" id="PS01318">
    <property type="entry name" value="TSAA_1"/>
    <property type="match status" value="1"/>
</dbReference>